<keyword evidence="3" id="KW-1185">Reference proteome</keyword>
<accession>A0A4Y2DSF9</accession>
<evidence type="ECO:0000313" key="2">
    <source>
        <dbReference type="EMBL" id="GBM18545.1"/>
    </source>
</evidence>
<dbReference type="AlphaFoldDB" id="A0A4Y2DSF9"/>
<gene>
    <name evidence="2" type="ORF">AVEN_47938_1</name>
</gene>
<name>A0A4Y2DSF9_ARAVE</name>
<feature type="region of interest" description="Disordered" evidence="1">
    <location>
        <begin position="1"/>
        <end position="21"/>
    </location>
</feature>
<dbReference type="EMBL" id="BGPR01000406">
    <property type="protein sequence ID" value="GBM18545.1"/>
    <property type="molecule type" value="Genomic_DNA"/>
</dbReference>
<protein>
    <submittedName>
        <fullName evidence="2">Uncharacterized protein</fullName>
    </submittedName>
</protein>
<dbReference type="Proteomes" id="UP000499080">
    <property type="component" value="Unassembled WGS sequence"/>
</dbReference>
<evidence type="ECO:0000256" key="1">
    <source>
        <dbReference type="SAM" id="MobiDB-lite"/>
    </source>
</evidence>
<feature type="region of interest" description="Disordered" evidence="1">
    <location>
        <begin position="61"/>
        <end position="85"/>
    </location>
</feature>
<evidence type="ECO:0000313" key="3">
    <source>
        <dbReference type="Proteomes" id="UP000499080"/>
    </source>
</evidence>
<proteinExistence type="predicted"/>
<sequence>MKRNADQIRRKTGRRKVVLSSQSANSQAFDVRAFTGIGISPGRASRAPLEQQRIYAFPLQKVRRTSNNKPQTTDRETGLNPDGGSLQSGMLKLSCDYEQEMALQVMFYCASVYNWF</sequence>
<reference evidence="2 3" key="1">
    <citation type="journal article" date="2019" name="Sci. Rep.">
        <title>Orb-weaving spider Araneus ventricosus genome elucidates the spidroin gene catalogue.</title>
        <authorList>
            <person name="Kono N."/>
            <person name="Nakamura H."/>
            <person name="Ohtoshi R."/>
            <person name="Moran D.A.P."/>
            <person name="Shinohara A."/>
            <person name="Yoshida Y."/>
            <person name="Fujiwara M."/>
            <person name="Mori M."/>
            <person name="Tomita M."/>
            <person name="Arakawa K."/>
        </authorList>
    </citation>
    <scope>NUCLEOTIDE SEQUENCE [LARGE SCALE GENOMIC DNA]</scope>
</reference>
<organism evidence="2 3">
    <name type="scientific">Araneus ventricosus</name>
    <name type="common">Orbweaver spider</name>
    <name type="synonym">Epeira ventricosa</name>
    <dbReference type="NCBI Taxonomy" id="182803"/>
    <lineage>
        <taxon>Eukaryota</taxon>
        <taxon>Metazoa</taxon>
        <taxon>Ecdysozoa</taxon>
        <taxon>Arthropoda</taxon>
        <taxon>Chelicerata</taxon>
        <taxon>Arachnida</taxon>
        <taxon>Araneae</taxon>
        <taxon>Araneomorphae</taxon>
        <taxon>Entelegynae</taxon>
        <taxon>Araneoidea</taxon>
        <taxon>Araneidae</taxon>
        <taxon>Araneus</taxon>
    </lineage>
</organism>
<comment type="caution">
    <text evidence="2">The sequence shown here is derived from an EMBL/GenBank/DDBJ whole genome shotgun (WGS) entry which is preliminary data.</text>
</comment>